<evidence type="ECO:0000313" key="3">
    <source>
        <dbReference type="Proteomes" id="UP001500034"/>
    </source>
</evidence>
<keyword evidence="1" id="KW-0472">Membrane</keyword>
<comment type="caution">
    <text evidence="2">The sequence shown here is derived from an EMBL/GenBank/DDBJ whole genome shotgun (WGS) entry which is preliminary data.</text>
</comment>
<accession>A0ABP7P3J6</accession>
<feature type="transmembrane region" description="Helical" evidence="1">
    <location>
        <begin position="71"/>
        <end position="95"/>
    </location>
</feature>
<evidence type="ECO:0000313" key="2">
    <source>
        <dbReference type="EMBL" id="GAA3959013.1"/>
    </source>
</evidence>
<sequence>MTAGRRVVPGPPAAPADREAARRALDLLAAELPRVREAAYAWRHGLAGLFVGLLGFGLIKGRTDVSKLAAPYGALVGGTLLLSLVCGTAGALLLLRAAHGAPGMVSLASDTAAAAARLRAGEHVETLRAVRALRLGVLLTLVCGAALVGAVAITWYGPAQEGPRLLVRTSSAAHCGQSLRVTDGGLVLKTDTGEVTVPLADIAALGPVDACPAAGATP</sequence>
<name>A0ABP7P3J6_9ACTN</name>
<keyword evidence="1" id="KW-1133">Transmembrane helix</keyword>
<keyword evidence="1" id="KW-0812">Transmembrane</keyword>
<feature type="transmembrane region" description="Helical" evidence="1">
    <location>
        <begin position="40"/>
        <end position="59"/>
    </location>
</feature>
<keyword evidence="3" id="KW-1185">Reference proteome</keyword>
<protein>
    <submittedName>
        <fullName evidence="2">Uncharacterized protein</fullName>
    </submittedName>
</protein>
<evidence type="ECO:0000256" key="1">
    <source>
        <dbReference type="SAM" id="Phobius"/>
    </source>
</evidence>
<dbReference type="EMBL" id="BAABCQ010000012">
    <property type="protein sequence ID" value="GAA3959013.1"/>
    <property type="molecule type" value="Genomic_DNA"/>
</dbReference>
<organism evidence="2 3">
    <name type="scientific">Streptomyces marokkonensis</name>
    <dbReference type="NCBI Taxonomy" id="324855"/>
    <lineage>
        <taxon>Bacteria</taxon>
        <taxon>Bacillati</taxon>
        <taxon>Actinomycetota</taxon>
        <taxon>Actinomycetes</taxon>
        <taxon>Kitasatosporales</taxon>
        <taxon>Streptomycetaceae</taxon>
        <taxon>Streptomyces</taxon>
    </lineage>
</organism>
<gene>
    <name evidence="2" type="ORF">GCM10022384_09840</name>
</gene>
<dbReference type="Proteomes" id="UP001500034">
    <property type="component" value="Unassembled WGS sequence"/>
</dbReference>
<feature type="transmembrane region" description="Helical" evidence="1">
    <location>
        <begin position="135"/>
        <end position="156"/>
    </location>
</feature>
<proteinExistence type="predicted"/>
<reference evidence="3" key="1">
    <citation type="journal article" date="2019" name="Int. J. Syst. Evol. Microbiol.">
        <title>The Global Catalogue of Microorganisms (GCM) 10K type strain sequencing project: providing services to taxonomists for standard genome sequencing and annotation.</title>
        <authorList>
            <consortium name="The Broad Institute Genomics Platform"/>
            <consortium name="The Broad Institute Genome Sequencing Center for Infectious Disease"/>
            <person name="Wu L."/>
            <person name="Ma J."/>
        </authorList>
    </citation>
    <scope>NUCLEOTIDE SEQUENCE [LARGE SCALE GENOMIC DNA]</scope>
    <source>
        <strain evidence="3">JCM 17027</strain>
    </source>
</reference>
<dbReference type="RefSeq" id="WP_345589523.1">
    <property type="nucleotide sequence ID" value="NZ_BAABCQ010000012.1"/>
</dbReference>